<dbReference type="EMBL" id="JBHUFL010000003">
    <property type="protein sequence ID" value="MFD1836424.1"/>
    <property type="molecule type" value="Genomic_DNA"/>
</dbReference>
<name>A0ABW4Q201_9MICO</name>
<evidence type="ECO:0000256" key="1">
    <source>
        <dbReference type="SAM" id="MobiDB-lite"/>
    </source>
</evidence>
<dbReference type="RefSeq" id="WP_343906120.1">
    <property type="nucleotide sequence ID" value="NZ_BAAAIS010000003.1"/>
</dbReference>
<feature type="compositionally biased region" description="Polar residues" evidence="1">
    <location>
        <begin position="30"/>
        <end position="44"/>
    </location>
</feature>
<organism evidence="2 3">
    <name type="scientific">Brachybacterium rhamnosum</name>
    <dbReference type="NCBI Taxonomy" id="173361"/>
    <lineage>
        <taxon>Bacteria</taxon>
        <taxon>Bacillati</taxon>
        <taxon>Actinomycetota</taxon>
        <taxon>Actinomycetes</taxon>
        <taxon>Micrococcales</taxon>
        <taxon>Dermabacteraceae</taxon>
        <taxon>Brachybacterium</taxon>
    </lineage>
</organism>
<accession>A0ABW4Q201</accession>
<protein>
    <submittedName>
        <fullName evidence="2">DUF5361 domain-containing protein</fullName>
    </submittedName>
</protein>
<feature type="region of interest" description="Disordered" evidence="1">
    <location>
        <begin position="30"/>
        <end position="52"/>
    </location>
</feature>
<evidence type="ECO:0000313" key="3">
    <source>
        <dbReference type="Proteomes" id="UP001597280"/>
    </source>
</evidence>
<sequence>MWQATGGSRAWSDTYAGLMSVQHGLHVLAWQQTEDGQKGRNQPTPAEPPPFYTDVDAKVSKADAAARKFEERQKLIAEQRAHRMT</sequence>
<dbReference type="Pfam" id="PF17318">
    <property type="entry name" value="DUF5361"/>
    <property type="match status" value="1"/>
</dbReference>
<gene>
    <name evidence="2" type="ORF">ACFSDA_15270</name>
</gene>
<dbReference type="InterPro" id="IPR035286">
    <property type="entry name" value="DUF5361"/>
</dbReference>
<dbReference type="Proteomes" id="UP001597280">
    <property type="component" value="Unassembled WGS sequence"/>
</dbReference>
<evidence type="ECO:0000313" key="2">
    <source>
        <dbReference type="EMBL" id="MFD1836424.1"/>
    </source>
</evidence>
<reference evidence="3" key="1">
    <citation type="journal article" date="2019" name="Int. J. Syst. Evol. Microbiol.">
        <title>The Global Catalogue of Microorganisms (GCM) 10K type strain sequencing project: providing services to taxonomists for standard genome sequencing and annotation.</title>
        <authorList>
            <consortium name="The Broad Institute Genomics Platform"/>
            <consortium name="The Broad Institute Genome Sequencing Center for Infectious Disease"/>
            <person name="Wu L."/>
            <person name="Ma J."/>
        </authorList>
    </citation>
    <scope>NUCLEOTIDE SEQUENCE [LARGE SCALE GENOMIC DNA]</scope>
    <source>
        <strain evidence="3">JCM 11650</strain>
    </source>
</reference>
<proteinExistence type="predicted"/>
<comment type="caution">
    <text evidence="2">The sequence shown here is derived from an EMBL/GenBank/DDBJ whole genome shotgun (WGS) entry which is preliminary data.</text>
</comment>
<keyword evidence="3" id="KW-1185">Reference proteome</keyword>